<dbReference type="SUPFAM" id="SSF55874">
    <property type="entry name" value="ATPase domain of HSP90 chaperone/DNA topoisomerase II/histidine kinase"/>
    <property type="match status" value="1"/>
</dbReference>
<dbReference type="OrthoDB" id="9781208at2"/>
<evidence type="ECO:0000256" key="5">
    <source>
        <dbReference type="ARBA" id="ARBA00022777"/>
    </source>
</evidence>
<dbReference type="FunFam" id="3.30.565.10:FF:000006">
    <property type="entry name" value="Sensor histidine kinase WalK"/>
    <property type="match status" value="1"/>
</dbReference>
<dbReference type="InterPro" id="IPR036890">
    <property type="entry name" value="HATPase_C_sf"/>
</dbReference>
<comment type="catalytic activity">
    <reaction evidence="1">
        <text>ATP + protein L-histidine = ADP + protein N-phospho-L-histidine.</text>
        <dbReference type="EC" id="2.7.13.3"/>
    </reaction>
</comment>
<evidence type="ECO:0000256" key="2">
    <source>
        <dbReference type="ARBA" id="ARBA00012438"/>
    </source>
</evidence>
<dbReference type="InterPro" id="IPR003594">
    <property type="entry name" value="HATPase_dom"/>
</dbReference>
<name>A0A1I6STG6_9FLAO</name>
<dbReference type="Gene3D" id="3.30.565.10">
    <property type="entry name" value="Histidine kinase-like ATPase, C-terminal domain"/>
    <property type="match status" value="1"/>
</dbReference>
<evidence type="ECO:0000256" key="3">
    <source>
        <dbReference type="ARBA" id="ARBA00022553"/>
    </source>
</evidence>
<dbReference type="PANTHER" id="PTHR43047">
    <property type="entry name" value="TWO-COMPONENT HISTIDINE PROTEIN KINASE"/>
    <property type="match status" value="1"/>
</dbReference>
<reference evidence="10" key="1">
    <citation type="submission" date="2016-10" db="EMBL/GenBank/DDBJ databases">
        <authorList>
            <person name="Varghese N."/>
            <person name="Submissions S."/>
        </authorList>
    </citation>
    <scope>NUCLEOTIDE SEQUENCE [LARGE SCALE GENOMIC DNA]</scope>
    <source>
        <strain evidence="10">DSM 24450</strain>
    </source>
</reference>
<keyword evidence="10" id="KW-1185">Reference proteome</keyword>
<dbReference type="Proteomes" id="UP000199312">
    <property type="component" value="Unassembled WGS sequence"/>
</dbReference>
<dbReference type="SMART" id="SM00388">
    <property type="entry name" value="HisKA"/>
    <property type="match status" value="1"/>
</dbReference>
<dbReference type="InterPro" id="IPR011006">
    <property type="entry name" value="CheY-like_superfamily"/>
</dbReference>
<dbReference type="GO" id="GO:0005886">
    <property type="term" value="C:plasma membrane"/>
    <property type="evidence" value="ECO:0007669"/>
    <property type="project" value="TreeGrafter"/>
</dbReference>
<dbReference type="RefSeq" id="WP_090230455.1">
    <property type="nucleotide sequence ID" value="NZ_FOZP01000011.1"/>
</dbReference>
<dbReference type="STRING" id="593133.SAMN04488006_0110"/>
<dbReference type="SMART" id="SM00387">
    <property type="entry name" value="HATPase_c"/>
    <property type="match status" value="1"/>
</dbReference>
<keyword evidence="5 9" id="KW-0418">Kinase</keyword>
<evidence type="ECO:0000259" key="7">
    <source>
        <dbReference type="PROSITE" id="PS50109"/>
    </source>
</evidence>
<dbReference type="EC" id="2.7.13.3" evidence="2"/>
<dbReference type="CDD" id="cd19920">
    <property type="entry name" value="REC_PA4781-like"/>
    <property type="match status" value="1"/>
</dbReference>
<evidence type="ECO:0000256" key="6">
    <source>
        <dbReference type="PROSITE-ProRule" id="PRU00169"/>
    </source>
</evidence>
<protein>
    <recommendedName>
        <fullName evidence="2">histidine kinase</fullName>
        <ecNumber evidence="2">2.7.13.3</ecNumber>
    </recommendedName>
</protein>
<sequence>MDTKNYTILIVDDNPNNLKVLGGILKAVGYNFRMAKSGKQALSILEKTKPELVLLDIQMPEMDGFETCKKIKEIPENTNIPIIFLTANTDAESVNKAFKSGGVDYVTKPFNTDELLIRIETHIKLKIQAEELLRQNAAKDKFFSIISHDLKNPLANILGFSELIKENFDEIDPKKLLNFIGYINNSAVYALEILDDLLDWSRIQRGSLISSKQNFNLSKLLKNNIEGHKPQAQAKSIFFDYSFDKDVFIHADERMVSAIVRNLISNAIKFTPKGGLISVSTKEVIINNKKLIETEIKDTGVGIEEKDINKLFKIEQNYNSKGTNNETGTGLGLILCKEFINQNNGTIRVKSKPKVGTSFIFDLEPAF</sequence>
<dbReference type="GO" id="GO:0009927">
    <property type="term" value="F:histidine phosphotransfer kinase activity"/>
    <property type="evidence" value="ECO:0007669"/>
    <property type="project" value="TreeGrafter"/>
</dbReference>
<dbReference type="Gene3D" id="1.10.287.130">
    <property type="match status" value="1"/>
</dbReference>
<keyword evidence="3 6" id="KW-0597">Phosphoprotein</keyword>
<keyword evidence="4" id="KW-0808">Transferase</keyword>
<evidence type="ECO:0000259" key="8">
    <source>
        <dbReference type="PROSITE" id="PS50110"/>
    </source>
</evidence>
<dbReference type="PRINTS" id="PR00344">
    <property type="entry name" value="BCTRLSENSOR"/>
</dbReference>
<evidence type="ECO:0000256" key="1">
    <source>
        <dbReference type="ARBA" id="ARBA00000085"/>
    </source>
</evidence>
<dbReference type="GO" id="GO:0000155">
    <property type="term" value="F:phosphorelay sensor kinase activity"/>
    <property type="evidence" value="ECO:0007669"/>
    <property type="project" value="InterPro"/>
</dbReference>
<dbReference type="InterPro" id="IPR001789">
    <property type="entry name" value="Sig_transdc_resp-reg_receiver"/>
</dbReference>
<dbReference type="InterPro" id="IPR005467">
    <property type="entry name" value="His_kinase_dom"/>
</dbReference>
<proteinExistence type="predicted"/>
<dbReference type="Pfam" id="PF00072">
    <property type="entry name" value="Response_reg"/>
    <property type="match status" value="1"/>
</dbReference>
<dbReference type="Gene3D" id="3.40.50.2300">
    <property type="match status" value="1"/>
</dbReference>
<dbReference type="SMART" id="SM00448">
    <property type="entry name" value="REC"/>
    <property type="match status" value="1"/>
</dbReference>
<dbReference type="PROSITE" id="PS50109">
    <property type="entry name" value="HIS_KIN"/>
    <property type="match status" value="1"/>
</dbReference>
<dbReference type="PANTHER" id="PTHR43047:SF66">
    <property type="entry name" value="HISKA"/>
    <property type="match status" value="1"/>
</dbReference>
<gene>
    <name evidence="9" type="ORF">SAMN04488006_0110</name>
</gene>
<dbReference type="AlphaFoldDB" id="A0A1I6STG6"/>
<dbReference type="InterPro" id="IPR004358">
    <property type="entry name" value="Sig_transdc_His_kin-like_C"/>
</dbReference>
<evidence type="ECO:0000313" key="10">
    <source>
        <dbReference type="Proteomes" id="UP000199312"/>
    </source>
</evidence>
<accession>A0A1I6STG6</accession>
<dbReference type="CDD" id="cd00082">
    <property type="entry name" value="HisKA"/>
    <property type="match status" value="1"/>
</dbReference>
<evidence type="ECO:0000256" key="4">
    <source>
        <dbReference type="ARBA" id="ARBA00022679"/>
    </source>
</evidence>
<dbReference type="PROSITE" id="PS50110">
    <property type="entry name" value="RESPONSE_REGULATORY"/>
    <property type="match status" value="1"/>
</dbReference>
<feature type="modified residue" description="4-aspartylphosphate" evidence="6">
    <location>
        <position position="56"/>
    </location>
</feature>
<organism evidence="9 10">
    <name type="scientific">Lutibacter maritimus</name>
    <dbReference type="NCBI Taxonomy" id="593133"/>
    <lineage>
        <taxon>Bacteria</taxon>
        <taxon>Pseudomonadati</taxon>
        <taxon>Bacteroidota</taxon>
        <taxon>Flavobacteriia</taxon>
        <taxon>Flavobacteriales</taxon>
        <taxon>Flavobacteriaceae</taxon>
        <taxon>Lutibacter</taxon>
    </lineage>
</organism>
<dbReference type="InterPro" id="IPR003661">
    <property type="entry name" value="HisK_dim/P_dom"/>
</dbReference>
<feature type="domain" description="Histidine kinase" evidence="7">
    <location>
        <begin position="145"/>
        <end position="367"/>
    </location>
</feature>
<feature type="domain" description="Response regulatory" evidence="8">
    <location>
        <begin position="7"/>
        <end position="123"/>
    </location>
</feature>
<dbReference type="EMBL" id="FOZP01000011">
    <property type="protein sequence ID" value="SFS80245.1"/>
    <property type="molecule type" value="Genomic_DNA"/>
</dbReference>
<dbReference type="Pfam" id="PF00512">
    <property type="entry name" value="HisKA"/>
    <property type="match status" value="1"/>
</dbReference>
<dbReference type="SUPFAM" id="SSF52172">
    <property type="entry name" value="CheY-like"/>
    <property type="match status" value="1"/>
</dbReference>
<evidence type="ECO:0000313" key="9">
    <source>
        <dbReference type="EMBL" id="SFS80245.1"/>
    </source>
</evidence>
<dbReference type="Pfam" id="PF02518">
    <property type="entry name" value="HATPase_c"/>
    <property type="match status" value="1"/>
</dbReference>